<comment type="caution">
    <text evidence="1">The sequence shown here is derived from an EMBL/GenBank/DDBJ whole genome shotgun (WGS) entry which is preliminary data.</text>
</comment>
<dbReference type="AlphaFoldDB" id="U1QQ56"/>
<dbReference type="HOGENOM" id="CLU_1674179_0_0_11"/>
<gene>
    <name evidence="1" type="ORF">HMPREF1979_01667</name>
</gene>
<dbReference type="EMBL" id="AWSE01000082">
    <property type="protein sequence ID" value="ERH23799.1"/>
    <property type="molecule type" value="Genomic_DNA"/>
</dbReference>
<name>U1QQ56_9ACTO</name>
<organism evidence="1 2">
    <name type="scientific">Actinomyces johnsonii F0542</name>
    <dbReference type="NCBI Taxonomy" id="1321818"/>
    <lineage>
        <taxon>Bacteria</taxon>
        <taxon>Bacillati</taxon>
        <taxon>Actinomycetota</taxon>
        <taxon>Actinomycetes</taxon>
        <taxon>Actinomycetales</taxon>
        <taxon>Actinomycetaceae</taxon>
        <taxon>Actinomyces</taxon>
    </lineage>
</organism>
<accession>U1QQ56</accession>
<evidence type="ECO:0000313" key="1">
    <source>
        <dbReference type="EMBL" id="ERH23799.1"/>
    </source>
</evidence>
<protein>
    <submittedName>
        <fullName evidence="1">Uncharacterized protein</fullName>
    </submittedName>
</protein>
<evidence type="ECO:0000313" key="2">
    <source>
        <dbReference type="Proteomes" id="UP000016536"/>
    </source>
</evidence>
<keyword evidence="2" id="KW-1185">Reference proteome</keyword>
<reference evidence="1 2" key="1">
    <citation type="submission" date="2013-08" db="EMBL/GenBank/DDBJ databases">
        <authorList>
            <person name="Weinstock G."/>
            <person name="Sodergren E."/>
            <person name="Wylie T."/>
            <person name="Fulton L."/>
            <person name="Fulton R."/>
            <person name="Fronick C."/>
            <person name="O'Laughlin M."/>
            <person name="Godfrey J."/>
            <person name="Miner T."/>
            <person name="Herter B."/>
            <person name="Appelbaum E."/>
            <person name="Cordes M."/>
            <person name="Lek S."/>
            <person name="Wollam A."/>
            <person name="Pepin K.H."/>
            <person name="Palsikar V.B."/>
            <person name="Mitreva M."/>
            <person name="Wilson R.K."/>
        </authorList>
    </citation>
    <scope>NUCLEOTIDE SEQUENCE [LARGE SCALE GENOMIC DNA]</scope>
    <source>
        <strain evidence="1 2">F0542</strain>
    </source>
</reference>
<sequence length="157" mass="17094">MRVRVGYERVLLLGAADEELPVVGSSGLRLSGLVFFVRFGRVFESATGGEPAGASDLNRLLWVSFDREDGIGFHPLEGLDCDWAVVSWLVEEADLSEPEVAYPRLVEREVFDELLERHWDLFVEDAHLSSTAYQLFPLDAASGGLPSLGVGGGGRSA</sequence>
<dbReference type="Proteomes" id="UP000016536">
    <property type="component" value="Unassembled WGS sequence"/>
</dbReference>
<proteinExistence type="predicted"/>